<accession>A0A9I9EJD4</accession>
<dbReference type="AlphaFoldDB" id="A0A9I9EJD4"/>
<evidence type="ECO:0000313" key="2">
    <source>
        <dbReference type="EnsemblPlants" id="MELO3C034550.2.1"/>
    </source>
</evidence>
<evidence type="ECO:0000256" key="1">
    <source>
        <dbReference type="SAM" id="Phobius"/>
    </source>
</evidence>
<name>A0A9I9EJD4_CUCME</name>
<organism evidence="2">
    <name type="scientific">Cucumis melo</name>
    <name type="common">Muskmelon</name>
    <dbReference type="NCBI Taxonomy" id="3656"/>
    <lineage>
        <taxon>Eukaryota</taxon>
        <taxon>Viridiplantae</taxon>
        <taxon>Streptophyta</taxon>
        <taxon>Embryophyta</taxon>
        <taxon>Tracheophyta</taxon>
        <taxon>Spermatophyta</taxon>
        <taxon>Magnoliopsida</taxon>
        <taxon>eudicotyledons</taxon>
        <taxon>Gunneridae</taxon>
        <taxon>Pentapetalae</taxon>
        <taxon>rosids</taxon>
        <taxon>fabids</taxon>
        <taxon>Cucurbitales</taxon>
        <taxon>Cucurbitaceae</taxon>
        <taxon>Benincaseae</taxon>
        <taxon>Cucumis</taxon>
    </lineage>
</organism>
<dbReference type="EnsemblPlants" id="MELO3C034550.2.1">
    <property type="protein sequence ID" value="MELO3C034550.2.1"/>
    <property type="gene ID" value="MELO3C034550.2"/>
</dbReference>
<dbReference type="Gramene" id="MELO3C034550.2.1">
    <property type="protein sequence ID" value="MELO3C034550.2.1"/>
    <property type="gene ID" value="MELO3C034550.2"/>
</dbReference>
<keyword evidence="1" id="KW-0472">Membrane</keyword>
<reference evidence="2" key="1">
    <citation type="submission" date="2023-03" db="UniProtKB">
        <authorList>
            <consortium name="EnsemblPlants"/>
        </authorList>
    </citation>
    <scope>IDENTIFICATION</scope>
</reference>
<protein>
    <recommendedName>
        <fullName evidence="3">Transmembrane protein</fullName>
    </recommendedName>
</protein>
<evidence type="ECO:0008006" key="3">
    <source>
        <dbReference type="Google" id="ProtNLM"/>
    </source>
</evidence>
<sequence>MEKKRREKKGDKGRKIPIFFSSSLSLHRQVSLIHFFTNFFNIFLHQISEENSKGRRLRKKEEEVQRCMLKKTTSLQDKLLYNSLNKSRGQFKGVMLYAIVGVVLFQGISEIIHRESEFHVFRLYSLSFQHVLPNFQAEIEFLSRQISIEKSVVGRLHVVFRSKLADSPGRRVTSWTFENIKGENRITIVMIRRAFNKRNERMYKDRKNRAFNKIMYKRNERMSINCS</sequence>
<keyword evidence="1" id="KW-1133">Transmembrane helix</keyword>
<proteinExistence type="predicted"/>
<feature type="transmembrane region" description="Helical" evidence="1">
    <location>
        <begin position="94"/>
        <end position="112"/>
    </location>
</feature>
<keyword evidence="1" id="KW-0812">Transmembrane</keyword>